<gene>
    <name evidence="1" type="ORF">LPJ66_001867</name>
</gene>
<proteinExistence type="predicted"/>
<protein>
    <submittedName>
        <fullName evidence="1">Uncharacterized protein</fullName>
    </submittedName>
</protein>
<sequence>MDFEQTLSSLREELSNTVQTSDCSEIPWSWIATFSSRTLTEHSTGLSRAVLLAELEAQWHRFSSSEVMHTGVHRSLGILFSRHGNPPLTTCYCLKIDDMRTIDNTNIWLWELSGAPDPLDAGISGNGLKGLKKRNTADTRADAIIHRRYYPMIEGAEFAGFFGRNRTLMVTTLVLADRGNGLDDQPVHTLLPTTALAFVIRIKDDLNLPSMLLQHTDEHLLHDIFGVAYSNGRFFQSGTPVFNADQVWCKIGEICPSKRVVRNGRQVLHREMYCSFEHVEQSAGPAAAAININFWGEDVAIVDLYNTGDYIGLLCPIVRASSKAKLLTDVDYGTQTIAFIMKEILNQPSTYLSQTRVSRNELGYFDYSRYAHRAQISRLCPEIISLSLLAQVVAVSNNMPLADDGEASYRYAIRIMDGSGRCDVTLWGELGRQASRLLPGQLVLMDKLDTEDERSKDGSVIISSGADIGSSIINVSTLDGILHSSSLRKYTHLANIPSTGNCYAKGCVVEVTSAGDYLRDPRDRLLATCLIHTVCQQRVVCPNRPALATLLENPTDFFVFDCPGCCLENLPAHEVESVFSLRVSIDDGTDVCTAQVTPTAAYRIMRISSHQLLELPSRQEQMGALANPLGREIIASISSLDSSLTVDGDSVLRIDAACPAEDIGIVSVL</sequence>
<keyword evidence="2" id="KW-1185">Reference proteome</keyword>
<accession>A0ACC1IS14</accession>
<reference evidence="1" key="1">
    <citation type="submission" date="2022-07" db="EMBL/GenBank/DDBJ databases">
        <title>Phylogenomic reconstructions and comparative analyses of Kickxellomycotina fungi.</title>
        <authorList>
            <person name="Reynolds N.K."/>
            <person name="Stajich J.E."/>
            <person name="Barry K."/>
            <person name="Grigoriev I.V."/>
            <person name="Crous P."/>
            <person name="Smith M.E."/>
        </authorList>
    </citation>
    <scope>NUCLEOTIDE SEQUENCE</scope>
    <source>
        <strain evidence="1">Benny 63K</strain>
    </source>
</reference>
<dbReference type="Proteomes" id="UP001150581">
    <property type="component" value="Unassembled WGS sequence"/>
</dbReference>
<name>A0ACC1IS14_9FUNG</name>
<comment type="caution">
    <text evidence="1">The sequence shown here is derived from an EMBL/GenBank/DDBJ whole genome shotgun (WGS) entry which is preliminary data.</text>
</comment>
<dbReference type="EMBL" id="JANBPG010000122">
    <property type="protein sequence ID" value="KAJ1899817.1"/>
    <property type="molecule type" value="Genomic_DNA"/>
</dbReference>
<organism evidence="1 2">
    <name type="scientific">Kickxella alabastrina</name>
    <dbReference type="NCBI Taxonomy" id="61397"/>
    <lineage>
        <taxon>Eukaryota</taxon>
        <taxon>Fungi</taxon>
        <taxon>Fungi incertae sedis</taxon>
        <taxon>Zoopagomycota</taxon>
        <taxon>Kickxellomycotina</taxon>
        <taxon>Kickxellomycetes</taxon>
        <taxon>Kickxellales</taxon>
        <taxon>Kickxellaceae</taxon>
        <taxon>Kickxella</taxon>
    </lineage>
</organism>
<evidence type="ECO:0000313" key="1">
    <source>
        <dbReference type="EMBL" id="KAJ1899817.1"/>
    </source>
</evidence>
<evidence type="ECO:0000313" key="2">
    <source>
        <dbReference type="Proteomes" id="UP001150581"/>
    </source>
</evidence>